<keyword evidence="7 17" id="KW-0732">Signal</keyword>
<dbReference type="AlphaFoldDB" id="A0AA86VJP4"/>
<dbReference type="Pfam" id="PF13855">
    <property type="entry name" value="LRR_8"/>
    <property type="match status" value="1"/>
</dbReference>
<keyword evidence="3" id="KW-0597">Phosphoprotein</keyword>
<keyword evidence="2" id="KW-0723">Serine/threonine-protein kinase</keyword>
<evidence type="ECO:0000256" key="4">
    <source>
        <dbReference type="ARBA" id="ARBA00022614"/>
    </source>
</evidence>
<keyword evidence="12 16" id="KW-1133">Transmembrane helix</keyword>
<dbReference type="InterPro" id="IPR000719">
    <property type="entry name" value="Prot_kinase_dom"/>
</dbReference>
<evidence type="ECO:0000256" key="14">
    <source>
        <dbReference type="ARBA" id="ARBA00023170"/>
    </source>
</evidence>
<evidence type="ECO:0000313" key="20">
    <source>
        <dbReference type="Proteomes" id="UP001189624"/>
    </source>
</evidence>
<keyword evidence="20" id="KW-1185">Reference proteome</keyword>
<keyword evidence="4" id="KW-0433">Leucine-rich repeat</keyword>
<keyword evidence="6 16" id="KW-0812">Transmembrane</keyword>
<evidence type="ECO:0000256" key="8">
    <source>
        <dbReference type="ARBA" id="ARBA00022737"/>
    </source>
</evidence>
<keyword evidence="14" id="KW-0675">Receptor</keyword>
<dbReference type="InterPro" id="IPR024788">
    <property type="entry name" value="Malectin-like_Carb-bd_dom"/>
</dbReference>
<dbReference type="InterPro" id="IPR008271">
    <property type="entry name" value="Ser/Thr_kinase_AS"/>
</dbReference>
<comment type="subcellular location">
    <subcellularLocation>
        <location evidence="1">Membrane</location>
        <topology evidence="1">Single-pass membrane protein</topology>
    </subcellularLocation>
</comment>
<evidence type="ECO:0000256" key="12">
    <source>
        <dbReference type="ARBA" id="ARBA00022989"/>
    </source>
</evidence>
<dbReference type="InterPro" id="IPR032675">
    <property type="entry name" value="LRR_dom_sf"/>
</dbReference>
<dbReference type="InterPro" id="IPR011009">
    <property type="entry name" value="Kinase-like_dom_sf"/>
</dbReference>
<keyword evidence="13 16" id="KW-0472">Membrane</keyword>
<dbReference type="Gene3D" id="1.10.510.10">
    <property type="entry name" value="Transferase(Phosphotransferase) domain 1"/>
    <property type="match status" value="1"/>
</dbReference>
<feature type="transmembrane region" description="Helical" evidence="16">
    <location>
        <begin position="546"/>
        <end position="572"/>
    </location>
</feature>
<keyword evidence="10" id="KW-0418">Kinase</keyword>
<proteinExistence type="predicted"/>
<protein>
    <recommendedName>
        <fullName evidence="18">Protein kinase domain-containing protein</fullName>
    </recommendedName>
</protein>
<keyword evidence="11 15" id="KW-0067">ATP-binding</keyword>
<evidence type="ECO:0000313" key="19">
    <source>
        <dbReference type="EMBL" id="CAJ1951039.1"/>
    </source>
</evidence>
<dbReference type="SUPFAM" id="SSF56112">
    <property type="entry name" value="Protein kinase-like (PK-like)"/>
    <property type="match status" value="1"/>
</dbReference>
<evidence type="ECO:0000256" key="2">
    <source>
        <dbReference type="ARBA" id="ARBA00022527"/>
    </source>
</evidence>
<evidence type="ECO:0000259" key="18">
    <source>
        <dbReference type="PROSITE" id="PS50011"/>
    </source>
</evidence>
<dbReference type="PROSITE" id="PS00108">
    <property type="entry name" value="PROTEIN_KINASE_ST"/>
    <property type="match status" value="1"/>
</dbReference>
<dbReference type="Pfam" id="PF00069">
    <property type="entry name" value="Pkinase"/>
    <property type="match status" value="1"/>
</dbReference>
<feature type="chain" id="PRO_5041656687" description="Protein kinase domain-containing protein" evidence="17">
    <location>
        <begin position="30"/>
        <end position="879"/>
    </location>
</feature>
<dbReference type="Gramene" id="rna-AYBTSS11_LOCUS14566">
    <property type="protein sequence ID" value="CAJ1951039.1"/>
    <property type="gene ID" value="gene-AYBTSS11_LOCUS14566"/>
</dbReference>
<dbReference type="PANTHER" id="PTHR45631:SF202">
    <property type="entry name" value="SENESCENCE-INDUCED RECEPTOR-LIKE SERINE_THREONINE-PROTEIN KINASE"/>
    <property type="match status" value="1"/>
</dbReference>
<dbReference type="GO" id="GO:0005524">
    <property type="term" value="F:ATP binding"/>
    <property type="evidence" value="ECO:0007669"/>
    <property type="project" value="UniProtKB-UniRule"/>
</dbReference>
<evidence type="ECO:0000256" key="3">
    <source>
        <dbReference type="ARBA" id="ARBA00022553"/>
    </source>
</evidence>
<dbReference type="Pfam" id="PF12819">
    <property type="entry name" value="Malectin_like"/>
    <property type="match status" value="1"/>
</dbReference>
<feature type="signal peptide" evidence="17">
    <location>
        <begin position="1"/>
        <end position="29"/>
    </location>
</feature>
<sequence>MIHQTMVGMLMQFPFVLFGVLSALVLIQAQDQSGFISIDCGLTEASSYSERTTGIFYISDDKFIDSGESMSITPAEKGIHQQQLAYVRSFPNGVRNCYRINVTSGTKYLIRATFFYGNYDGLNKPPQFDLHLGANLWDTVRFDNASLSTIKEIIYTPSLDYISPCLVNTGSGIPFISAIELRTLDRNSYSTALGESLAYIWRYDFGSITNLEYRYKDDVYDRIWVPHGFNKWTQLSSTLNPVDLFQNNYKPPEVVMSTAATPISASVPFEFYWYSDNVNENFYIYMHFNEVEMLANSRTRTFNIFLNDKLFYGPVAPEYQTTSTIFSKEATTGFTRYILSLVKTETSTLPPIINAVEIYKVIDFPLSETEQDDVDAITNIKSAYGVDRNWQGDPCHPVAYIWKGLTCRFHGDYTPRITSLNLSSSGLTGLISSSISELTMLRYLDLSNNRLSGPVPDFLTQMQSLEVLNLFNNNLTGSVPRGLIDRSKEGSLSLSSFGKALTYACMNYTSLGQNPNLVCESAPCIQQTNNQQPDDDDDQKKNKNNIVIPVVAFVAGILVLLIIVAAAIIYGLKRRKPHASANIDVETNIPNGSQFEPKQRQYTFDDLVKITNNFTRILGRGGFGNVYHGSIEDTQVAVKMLSPSSVRGYEQFLAEASGKSGSAKFLTWEDRLQIALDAAQGLEYLHNGCKPAIIHRDVKSANILLNENFQAKLADFGLSKSFPTDGGTHLSTVVAGTPGYLDPEYSLSSRLTKRSDVYSFGVVLLEMVTGKPAISKPPEKTHLSDWVSSNLSNGDIKNIADSRLQEDFDINSVWRVIEIGMASVSTRPAKRPSMRDVVNELKECLTTELARKYSGRDTESNDLIELASLNFTTEIVPPA</sequence>
<name>A0AA86VJP4_9FABA</name>
<feature type="domain" description="Protein kinase" evidence="18">
    <location>
        <begin position="486"/>
        <end position="845"/>
    </location>
</feature>
<dbReference type="Gene3D" id="3.30.200.20">
    <property type="entry name" value="Phosphorylase Kinase, domain 1"/>
    <property type="match status" value="1"/>
</dbReference>
<gene>
    <name evidence="19" type="ORF">AYBTSS11_LOCUS14566</name>
</gene>
<dbReference type="SUPFAM" id="SSF52058">
    <property type="entry name" value="L domain-like"/>
    <property type="match status" value="1"/>
</dbReference>
<evidence type="ECO:0000256" key="9">
    <source>
        <dbReference type="ARBA" id="ARBA00022741"/>
    </source>
</evidence>
<evidence type="ECO:0000256" key="13">
    <source>
        <dbReference type="ARBA" id="ARBA00023136"/>
    </source>
</evidence>
<evidence type="ECO:0000256" key="5">
    <source>
        <dbReference type="ARBA" id="ARBA00022679"/>
    </source>
</evidence>
<reference evidence="19" key="1">
    <citation type="submission" date="2023-10" db="EMBL/GenBank/DDBJ databases">
        <authorList>
            <person name="Domelevo Entfellner J.-B."/>
        </authorList>
    </citation>
    <scope>NUCLEOTIDE SEQUENCE</scope>
</reference>
<evidence type="ECO:0000256" key="16">
    <source>
        <dbReference type="SAM" id="Phobius"/>
    </source>
</evidence>
<accession>A0AA86VJP4</accession>
<dbReference type="EMBL" id="OY731401">
    <property type="protein sequence ID" value="CAJ1951039.1"/>
    <property type="molecule type" value="Genomic_DNA"/>
</dbReference>
<dbReference type="PANTHER" id="PTHR45631">
    <property type="entry name" value="OS07G0107800 PROTEIN-RELATED"/>
    <property type="match status" value="1"/>
</dbReference>
<keyword evidence="5" id="KW-0808">Transferase</keyword>
<dbReference type="InterPro" id="IPR001611">
    <property type="entry name" value="Leu-rich_rpt"/>
</dbReference>
<dbReference type="Proteomes" id="UP001189624">
    <property type="component" value="Chromosome 4"/>
</dbReference>
<keyword evidence="9 15" id="KW-0547">Nucleotide-binding</keyword>
<dbReference type="FunFam" id="3.80.10.10:FF:000129">
    <property type="entry name" value="Leucine-rich repeat receptor-like kinase"/>
    <property type="match status" value="1"/>
</dbReference>
<feature type="binding site" evidence="15">
    <location>
        <position position="639"/>
    </location>
    <ligand>
        <name>ATP</name>
        <dbReference type="ChEBI" id="CHEBI:30616"/>
    </ligand>
</feature>
<keyword evidence="8" id="KW-0677">Repeat</keyword>
<dbReference type="GO" id="GO:0004674">
    <property type="term" value="F:protein serine/threonine kinase activity"/>
    <property type="evidence" value="ECO:0007669"/>
    <property type="project" value="UniProtKB-KW"/>
</dbReference>
<dbReference type="PROSITE" id="PS00107">
    <property type="entry name" value="PROTEIN_KINASE_ATP"/>
    <property type="match status" value="1"/>
</dbReference>
<evidence type="ECO:0000256" key="7">
    <source>
        <dbReference type="ARBA" id="ARBA00022729"/>
    </source>
</evidence>
<evidence type="ECO:0000256" key="15">
    <source>
        <dbReference type="PROSITE-ProRule" id="PRU10141"/>
    </source>
</evidence>
<dbReference type="InterPro" id="IPR017441">
    <property type="entry name" value="Protein_kinase_ATP_BS"/>
</dbReference>
<dbReference type="SMART" id="SM00220">
    <property type="entry name" value="S_TKc"/>
    <property type="match status" value="1"/>
</dbReference>
<evidence type="ECO:0000256" key="1">
    <source>
        <dbReference type="ARBA" id="ARBA00004167"/>
    </source>
</evidence>
<dbReference type="GO" id="GO:0016020">
    <property type="term" value="C:membrane"/>
    <property type="evidence" value="ECO:0007669"/>
    <property type="project" value="UniProtKB-SubCell"/>
</dbReference>
<evidence type="ECO:0000256" key="11">
    <source>
        <dbReference type="ARBA" id="ARBA00022840"/>
    </source>
</evidence>
<dbReference type="FunFam" id="1.10.510.10:FF:000146">
    <property type="entry name" value="LRR receptor-like serine/threonine-protein kinase IOS1"/>
    <property type="match status" value="1"/>
</dbReference>
<organism evidence="19 20">
    <name type="scientific">Sphenostylis stenocarpa</name>
    <dbReference type="NCBI Taxonomy" id="92480"/>
    <lineage>
        <taxon>Eukaryota</taxon>
        <taxon>Viridiplantae</taxon>
        <taxon>Streptophyta</taxon>
        <taxon>Embryophyta</taxon>
        <taxon>Tracheophyta</taxon>
        <taxon>Spermatophyta</taxon>
        <taxon>Magnoliopsida</taxon>
        <taxon>eudicotyledons</taxon>
        <taxon>Gunneridae</taxon>
        <taxon>Pentapetalae</taxon>
        <taxon>rosids</taxon>
        <taxon>fabids</taxon>
        <taxon>Fabales</taxon>
        <taxon>Fabaceae</taxon>
        <taxon>Papilionoideae</taxon>
        <taxon>50 kb inversion clade</taxon>
        <taxon>NPAAA clade</taxon>
        <taxon>indigoferoid/millettioid clade</taxon>
        <taxon>Phaseoleae</taxon>
        <taxon>Sphenostylis</taxon>
    </lineage>
</organism>
<evidence type="ECO:0000256" key="10">
    <source>
        <dbReference type="ARBA" id="ARBA00022777"/>
    </source>
</evidence>
<evidence type="ECO:0000256" key="6">
    <source>
        <dbReference type="ARBA" id="ARBA00022692"/>
    </source>
</evidence>
<dbReference type="Gene3D" id="3.80.10.10">
    <property type="entry name" value="Ribonuclease Inhibitor"/>
    <property type="match status" value="1"/>
</dbReference>
<dbReference type="PROSITE" id="PS50011">
    <property type="entry name" value="PROTEIN_KINASE_DOM"/>
    <property type="match status" value="1"/>
</dbReference>
<evidence type="ECO:0000256" key="17">
    <source>
        <dbReference type="SAM" id="SignalP"/>
    </source>
</evidence>